<dbReference type="OrthoDB" id="9801622at2"/>
<accession>A0A192A806</accession>
<sequence length="72" mass="7809">MTEKMKLFLYQRGPLAAAVLCILVSASGFALAQLLGWGLSRNIVVLLSTPLGIGVCLLVMVLIEEFCRLTLE</sequence>
<feature type="transmembrane region" description="Helical" evidence="1">
    <location>
        <begin position="42"/>
        <end position="63"/>
    </location>
</feature>
<dbReference type="EMBL" id="CP016024">
    <property type="protein sequence ID" value="ANJ76432.1"/>
    <property type="molecule type" value="Genomic_DNA"/>
</dbReference>
<proteinExistence type="predicted"/>
<dbReference type="RefSeq" id="WP_024979642.1">
    <property type="nucleotide sequence ID" value="NZ_CP016024.1"/>
</dbReference>
<dbReference type="GeneID" id="61529868"/>
<dbReference type="AlphaFoldDB" id="A0A192A806"/>
<organism evidence="2 3">
    <name type="scientific">Ralstonia insidiosa</name>
    <dbReference type="NCBI Taxonomy" id="190721"/>
    <lineage>
        <taxon>Bacteria</taxon>
        <taxon>Pseudomonadati</taxon>
        <taxon>Pseudomonadota</taxon>
        <taxon>Betaproteobacteria</taxon>
        <taxon>Burkholderiales</taxon>
        <taxon>Burkholderiaceae</taxon>
        <taxon>Ralstonia</taxon>
    </lineage>
</organism>
<keyword evidence="1" id="KW-0812">Transmembrane</keyword>
<reference evidence="3" key="1">
    <citation type="submission" date="2016-06" db="EMBL/GenBank/DDBJ databases">
        <authorList>
            <person name="Xu Y."/>
            <person name="Nagy A."/>
            <person name="Yan X."/>
            <person name="Kim S.W."/>
            <person name="Haley B."/>
            <person name="Liu N.T."/>
            <person name="Nou X."/>
        </authorList>
    </citation>
    <scope>NUCLEOTIDE SEQUENCE [LARGE SCALE GENOMIC DNA]</scope>
    <source>
        <strain evidence="3">ATCC 49129</strain>
        <plasmid evidence="3">pri-1</plasmid>
    </source>
</reference>
<geneLocation type="plasmid" evidence="3">
    <name>pri-1</name>
</geneLocation>
<evidence type="ECO:0000313" key="2">
    <source>
        <dbReference type="EMBL" id="ANJ76432.1"/>
    </source>
</evidence>
<gene>
    <name evidence="2" type="ORF">A9Y76_27950</name>
</gene>
<evidence type="ECO:0000256" key="1">
    <source>
        <dbReference type="SAM" id="Phobius"/>
    </source>
</evidence>
<dbReference type="Proteomes" id="UP000078572">
    <property type="component" value="Plasmid pRI-1"/>
</dbReference>
<name>A0A192A806_9RALS</name>
<evidence type="ECO:0000313" key="3">
    <source>
        <dbReference type="Proteomes" id="UP000078572"/>
    </source>
</evidence>
<keyword evidence="3" id="KW-1185">Reference proteome</keyword>
<keyword evidence="1" id="KW-0472">Membrane</keyword>
<keyword evidence="2" id="KW-0614">Plasmid</keyword>
<protein>
    <submittedName>
        <fullName evidence="2">Uncharacterized protein</fullName>
    </submittedName>
</protein>
<keyword evidence="1" id="KW-1133">Transmembrane helix</keyword>